<accession>A0AAE1B1X7</accession>
<sequence length="213" mass="23127">MFPIPIFSFSAPGPRPPGYSASSNTPVLRDEDAKNNHGLNYREFPIELSQRLNFSACRDSPAGLVTVSGGMISDKNHEFLVVARYVNHPISSTGLIVESSSPTVTRNGRGGLTISVMPLLDKQSQTDQPHQSCDPELGEVMAEVVAAKPPAIKTIHVTHTRVEFDTFDVSYIQLISTLYSQYRSRSERGSPGGAGSVLTGKVKVRARLGWRSG</sequence>
<protein>
    <submittedName>
        <fullName evidence="1">Uncharacterized protein</fullName>
    </submittedName>
</protein>
<dbReference type="AlphaFoldDB" id="A0AAE1B1X7"/>
<proteinExistence type="predicted"/>
<dbReference type="EMBL" id="JAWDGP010000767">
    <property type="protein sequence ID" value="KAK3797391.1"/>
    <property type="molecule type" value="Genomic_DNA"/>
</dbReference>
<keyword evidence="2" id="KW-1185">Reference proteome</keyword>
<evidence type="ECO:0000313" key="2">
    <source>
        <dbReference type="Proteomes" id="UP001283361"/>
    </source>
</evidence>
<gene>
    <name evidence="1" type="ORF">RRG08_055589</name>
</gene>
<reference evidence="1" key="1">
    <citation type="journal article" date="2023" name="G3 (Bethesda)">
        <title>A reference genome for the long-term kleptoplast-retaining sea slug Elysia crispata morphotype clarki.</title>
        <authorList>
            <person name="Eastman K.E."/>
            <person name="Pendleton A.L."/>
            <person name="Shaikh M.A."/>
            <person name="Suttiyut T."/>
            <person name="Ogas R."/>
            <person name="Tomko P."/>
            <person name="Gavelis G."/>
            <person name="Widhalm J.R."/>
            <person name="Wisecaver J.H."/>
        </authorList>
    </citation>
    <scope>NUCLEOTIDE SEQUENCE</scope>
    <source>
        <strain evidence="1">ECLA1</strain>
    </source>
</reference>
<comment type="caution">
    <text evidence="1">The sequence shown here is derived from an EMBL/GenBank/DDBJ whole genome shotgun (WGS) entry which is preliminary data.</text>
</comment>
<dbReference type="Proteomes" id="UP001283361">
    <property type="component" value="Unassembled WGS sequence"/>
</dbReference>
<organism evidence="1 2">
    <name type="scientific">Elysia crispata</name>
    <name type="common">lettuce slug</name>
    <dbReference type="NCBI Taxonomy" id="231223"/>
    <lineage>
        <taxon>Eukaryota</taxon>
        <taxon>Metazoa</taxon>
        <taxon>Spiralia</taxon>
        <taxon>Lophotrochozoa</taxon>
        <taxon>Mollusca</taxon>
        <taxon>Gastropoda</taxon>
        <taxon>Heterobranchia</taxon>
        <taxon>Euthyneura</taxon>
        <taxon>Panpulmonata</taxon>
        <taxon>Sacoglossa</taxon>
        <taxon>Placobranchoidea</taxon>
        <taxon>Plakobranchidae</taxon>
        <taxon>Elysia</taxon>
    </lineage>
</organism>
<name>A0AAE1B1X7_9GAST</name>
<evidence type="ECO:0000313" key="1">
    <source>
        <dbReference type="EMBL" id="KAK3797391.1"/>
    </source>
</evidence>